<keyword evidence="2 3" id="KW-0012">Acyltransferase</keyword>
<dbReference type="Gene3D" id="3.30.930.10">
    <property type="entry name" value="Bira Bifunctional Protein, Domain 2"/>
    <property type="match status" value="1"/>
</dbReference>
<evidence type="ECO:0000313" key="5">
    <source>
        <dbReference type="EMBL" id="MCL1631317.1"/>
    </source>
</evidence>
<protein>
    <recommendedName>
        <fullName evidence="3">Octanoyl-[GcvH]:protein N-octanoyltransferase</fullName>
        <ecNumber evidence="3">2.3.1.204</ecNumber>
    </recommendedName>
    <alternativeName>
        <fullName evidence="3">Octanoyl-[GcvH]:E2 amidotransferase</fullName>
    </alternativeName>
</protein>
<dbReference type="InterPro" id="IPR045864">
    <property type="entry name" value="aa-tRNA-synth_II/BPL/LPL"/>
</dbReference>
<feature type="site" description="Lowers pKa of active site Cys" evidence="3">
    <location>
        <position position="159"/>
    </location>
</feature>
<evidence type="ECO:0000256" key="3">
    <source>
        <dbReference type="HAMAP-Rule" id="MF_02119"/>
    </source>
</evidence>
<dbReference type="Pfam" id="PF21948">
    <property type="entry name" value="LplA-B_cat"/>
    <property type="match status" value="1"/>
</dbReference>
<comment type="pathway">
    <text evidence="3">Protein modification; protein lipoylation via endogenous pathway; protein N(6)-(lipoyl)lysine from octanoyl-[acyl-carrier-protein].</text>
</comment>
<dbReference type="InterPro" id="IPR024897">
    <property type="entry name" value="LipL"/>
</dbReference>
<dbReference type="PANTHER" id="PTHR43679:SF2">
    <property type="entry name" value="OCTANOYL-[GCVH]:PROTEIN N-OCTANOYLTRANSFERASE"/>
    <property type="match status" value="1"/>
</dbReference>
<name>A0ABT0M8X2_9BACL</name>
<dbReference type="Proteomes" id="UP001203004">
    <property type="component" value="Unassembled WGS sequence"/>
</dbReference>
<dbReference type="EMBL" id="JAMAST010000003">
    <property type="protein sequence ID" value="MCL1631317.1"/>
    <property type="molecule type" value="Genomic_DNA"/>
</dbReference>
<feature type="active site" description="Acyl-thioester intermediate" evidence="3">
    <location>
        <position position="147"/>
    </location>
</feature>
<evidence type="ECO:0000256" key="1">
    <source>
        <dbReference type="ARBA" id="ARBA00022679"/>
    </source>
</evidence>
<evidence type="ECO:0000313" key="6">
    <source>
        <dbReference type="Proteomes" id="UP001203004"/>
    </source>
</evidence>
<keyword evidence="1 3" id="KW-0808">Transferase</keyword>
<dbReference type="SUPFAM" id="SSF55681">
    <property type="entry name" value="Class II aaRS and biotin synthetases"/>
    <property type="match status" value="1"/>
</dbReference>
<reference evidence="5 6" key="1">
    <citation type="submission" date="2022-05" db="EMBL/GenBank/DDBJ databases">
        <title>Sporolactobacillus sp nov CPB3-1, isolated from tree bark (Mangifera indica L.).</title>
        <authorList>
            <person name="Phuengjayaem S."/>
            <person name="Tanasupawat S."/>
        </authorList>
    </citation>
    <scope>NUCLEOTIDE SEQUENCE [LARGE SCALE GENOMIC DNA]</scope>
    <source>
        <strain evidence="5 6">CPB3-1</strain>
    </source>
</reference>
<comment type="catalytic activity">
    <reaction evidence="3">
        <text>N(6)-octanoyl-L-lysyl-[glycine-cleavage complex H protein] + L-lysyl-[lipoyl-carrier protein] = N(6)-octanoyl-L-lysyl-[lipoyl-carrier protein] + L-lysyl-[glycine-cleavage complex H protein]</text>
        <dbReference type="Rhea" id="RHEA:20213"/>
        <dbReference type="Rhea" id="RHEA-COMP:10500"/>
        <dbReference type="Rhea" id="RHEA-COMP:10501"/>
        <dbReference type="Rhea" id="RHEA-COMP:10503"/>
        <dbReference type="Rhea" id="RHEA-COMP:10504"/>
        <dbReference type="ChEBI" id="CHEBI:29969"/>
        <dbReference type="ChEBI" id="CHEBI:78809"/>
        <dbReference type="EC" id="2.3.1.204"/>
    </reaction>
</comment>
<dbReference type="PANTHER" id="PTHR43679">
    <property type="entry name" value="OCTANOYLTRANSFERASE LIPM-RELATED"/>
    <property type="match status" value="1"/>
</dbReference>
<dbReference type="GO" id="GO:0016874">
    <property type="term" value="F:ligase activity"/>
    <property type="evidence" value="ECO:0007669"/>
    <property type="project" value="UniProtKB-KW"/>
</dbReference>
<dbReference type="HAMAP" id="MF_02119">
    <property type="entry name" value="LipL"/>
    <property type="match status" value="1"/>
</dbReference>
<accession>A0ABT0M8X2</accession>
<comment type="caution">
    <text evidence="5">The sequence shown here is derived from an EMBL/GenBank/DDBJ whole genome shotgun (WGS) entry which is preliminary data.</text>
</comment>
<dbReference type="PROSITE" id="PS51733">
    <property type="entry name" value="BPL_LPL_CATALYTIC"/>
    <property type="match status" value="1"/>
</dbReference>
<dbReference type="InterPro" id="IPR004143">
    <property type="entry name" value="BPL_LPL_catalytic"/>
</dbReference>
<sequence>MSVSLLEQPIWRVIDQSTLGAGFDGRQSFATDDAICQSAGAGESPCTARLWVHHKTVMLGIQDTKLPHLREGLDVLRQHDFHFIVRNSGGLAVVLDEGVLNLSLIFSEKDHLLTIDDGFQAMVDFIQTMLTPLGIMFEYGEITRSYCPGRYDLSCGGRKFAGISQRRLRQGVAVQIYLCVSGSGSGRARMIREFYRHGLQGEHTAFVYPDIDPNVMASLEEIGKKSYTMAEMGHAVLTTLQSFGQVHMASSLSPEETRYFGQYYERMIRRNQKLLETGAP</sequence>
<keyword evidence="6" id="KW-1185">Reference proteome</keyword>
<feature type="domain" description="BPL/LPL catalytic" evidence="4">
    <location>
        <begin position="42"/>
        <end position="227"/>
    </location>
</feature>
<organism evidence="5 6">
    <name type="scientific">Sporolactobacillus mangiferae</name>
    <dbReference type="NCBI Taxonomy" id="2940498"/>
    <lineage>
        <taxon>Bacteria</taxon>
        <taxon>Bacillati</taxon>
        <taxon>Bacillota</taxon>
        <taxon>Bacilli</taxon>
        <taxon>Bacillales</taxon>
        <taxon>Sporolactobacillaceae</taxon>
        <taxon>Sporolactobacillus</taxon>
    </lineage>
</organism>
<evidence type="ECO:0000259" key="4">
    <source>
        <dbReference type="PROSITE" id="PS51733"/>
    </source>
</evidence>
<dbReference type="EC" id="2.3.1.204" evidence="3"/>
<comment type="similarity">
    <text evidence="3">Belongs to the octanoyltransferase LipL family.</text>
</comment>
<dbReference type="CDD" id="cd16443">
    <property type="entry name" value="LplA"/>
    <property type="match status" value="1"/>
</dbReference>
<dbReference type="RefSeq" id="WP_249099432.1">
    <property type="nucleotide sequence ID" value="NZ_JAMAST010000003.1"/>
</dbReference>
<gene>
    <name evidence="3" type="primary">lipL</name>
    <name evidence="5" type="ORF">M3N64_05050</name>
</gene>
<dbReference type="InterPro" id="IPR050664">
    <property type="entry name" value="Octanoyltrans_LipM/LipL"/>
</dbReference>
<comment type="function">
    <text evidence="3">Catalyzes the amidotransfer (transamidation) of the octanoyl moiety from octanoyl-GcvH to the lipoyl domain of the E2 subunit of lipoate-dependent enzymes.</text>
</comment>
<proteinExistence type="inferred from homology"/>
<comment type="miscellaneous">
    <text evidence="3">The reaction proceeds via a thioester-linked acyl-enzyme intermediate.</text>
</comment>
<evidence type="ECO:0000256" key="2">
    <source>
        <dbReference type="ARBA" id="ARBA00023315"/>
    </source>
</evidence>
<keyword evidence="5" id="KW-0436">Ligase</keyword>